<dbReference type="Proteomes" id="UP000030645">
    <property type="component" value="Unassembled WGS sequence"/>
</dbReference>
<name>W9SDB1_9ROSA</name>
<protein>
    <submittedName>
        <fullName evidence="1">Uncharacterized protein</fullName>
    </submittedName>
</protein>
<evidence type="ECO:0000313" key="2">
    <source>
        <dbReference type="Proteomes" id="UP000030645"/>
    </source>
</evidence>
<gene>
    <name evidence="1" type="ORF">L484_026796</name>
</gene>
<organism evidence="1 2">
    <name type="scientific">Morus notabilis</name>
    <dbReference type="NCBI Taxonomy" id="981085"/>
    <lineage>
        <taxon>Eukaryota</taxon>
        <taxon>Viridiplantae</taxon>
        <taxon>Streptophyta</taxon>
        <taxon>Embryophyta</taxon>
        <taxon>Tracheophyta</taxon>
        <taxon>Spermatophyta</taxon>
        <taxon>Magnoliopsida</taxon>
        <taxon>eudicotyledons</taxon>
        <taxon>Gunneridae</taxon>
        <taxon>Pentapetalae</taxon>
        <taxon>rosids</taxon>
        <taxon>fabids</taxon>
        <taxon>Rosales</taxon>
        <taxon>Moraceae</taxon>
        <taxon>Moreae</taxon>
        <taxon>Morus</taxon>
    </lineage>
</organism>
<accession>W9SDB1</accession>
<sequence length="71" mass="7666">MVNSFSTGSHGGDANLLLLRGHANFYDVNNGRDVFPSCEDLQQSVYLPLSDGCASANNGGYEQREVEGRKS</sequence>
<proteinExistence type="predicted"/>
<keyword evidence="2" id="KW-1185">Reference proteome</keyword>
<dbReference type="EMBL" id="KE346359">
    <property type="protein sequence ID" value="EXC35489.1"/>
    <property type="molecule type" value="Genomic_DNA"/>
</dbReference>
<reference evidence="2" key="1">
    <citation type="submission" date="2013-01" db="EMBL/GenBank/DDBJ databases">
        <title>Draft Genome Sequence of a Mulberry Tree, Morus notabilis C.K. Schneid.</title>
        <authorList>
            <person name="He N."/>
            <person name="Zhao S."/>
        </authorList>
    </citation>
    <scope>NUCLEOTIDE SEQUENCE</scope>
</reference>
<evidence type="ECO:0000313" key="1">
    <source>
        <dbReference type="EMBL" id="EXC35489.1"/>
    </source>
</evidence>
<dbReference type="AlphaFoldDB" id="W9SDB1"/>